<dbReference type="GO" id="GO:1901135">
    <property type="term" value="P:carbohydrate derivative metabolic process"/>
    <property type="evidence" value="ECO:0007669"/>
    <property type="project" value="InterPro"/>
</dbReference>
<keyword evidence="4" id="KW-1185">Reference proteome</keyword>
<dbReference type="Gene3D" id="3.40.50.10490">
    <property type="entry name" value="Glucose-6-phosphate isomerase like protein, domain 1"/>
    <property type="match status" value="1"/>
</dbReference>
<gene>
    <name evidence="3" type="ORF">B0H99_102308</name>
</gene>
<evidence type="ECO:0000256" key="1">
    <source>
        <dbReference type="HAMAP-Rule" id="MF_01240"/>
    </source>
</evidence>
<dbReference type="RefSeq" id="WP_106532305.1">
    <property type="nucleotide sequence ID" value="NZ_PYAT01000002.1"/>
</dbReference>
<organism evidence="3 4">
    <name type="scientific">Planomicrobium soli</name>
    <dbReference type="NCBI Taxonomy" id="1176648"/>
    <lineage>
        <taxon>Bacteria</taxon>
        <taxon>Bacillati</taxon>
        <taxon>Bacillota</taxon>
        <taxon>Bacilli</taxon>
        <taxon>Bacillales</taxon>
        <taxon>Caryophanaceae</taxon>
        <taxon>Planomicrobium</taxon>
    </lineage>
</organism>
<reference evidence="3 4" key="1">
    <citation type="submission" date="2018-03" db="EMBL/GenBank/DDBJ databases">
        <title>Genomic Encyclopedia of Type Strains, Phase III (KMG-III): the genomes of soil and plant-associated and newly described type strains.</title>
        <authorList>
            <person name="Whitman W."/>
        </authorList>
    </citation>
    <scope>NUCLEOTIDE SEQUENCE [LARGE SCALE GENOMIC DNA]</scope>
    <source>
        <strain evidence="3 4">CGMCC 1.12259</strain>
    </source>
</reference>
<proteinExistence type="inferred from homology"/>
<dbReference type="PROSITE" id="PS51464">
    <property type="entry name" value="SIS"/>
    <property type="match status" value="1"/>
</dbReference>
<dbReference type="InterPro" id="IPR022951">
    <property type="entry name" value="UPF0309"/>
</dbReference>
<dbReference type="Proteomes" id="UP000242682">
    <property type="component" value="Unassembled WGS sequence"/>
</dbReference>
<accession>A0A2P8H607</accession>
<dbReference type="InterPro" id="IPR046348">
    <property type="entry name" value="SIS_dom_sf"/>
</dbReference>
<evidence type="ECO:0000313" key="3">
    <source>
        <dbReference type="EMBL" id="PSL41624.1"/>
    </source>
</evidence>
<dbReference type="EMBL" id="PYAT01000002">
    <property type="protein sequence ID" value="PSL41624.1"/>
    <property type="molecule type" value="Genomic_DNA"/>
</dbReference>
<dbReference type="NCBIfam" id="NF002805">
    <property type="entry name" value="PRK02947.1"/>
    <property type="match status" value="1"/>
</dbReference>
<dbReference type="HAMAP" id="MF_01240">
    <property type="entry name" value="UPF0309"/>
    <property type="match status" value="1"/>
</dbReference>
<evidence type="ECO:0000313" key="4">
    <source>
        <dbReference type="Proteomes" id="UP000242682"/>
    </source>
</evidence>
<dbReference type="Pfam" id="PF13580">
    <property type="entry name" value="SIS_2"/>
    <property type="match status" value="1"/>
</dbReference>
<comment type="caution">
    <text evidence="3">The sequence shown here is derived from an EMBL/GenBank/DDBJ whole genome shotgun (WGS) entry which is preliminary data.</text>
</comment>
<dbReference type="InterPro" id="IPR050099">
    <property type="entry name" value="SIS_GmhA/DiaA_subfam"/>
</dbReference>
<evidence type="ECO:0000259" key="2">
    <source>
        <dbReference type="PROSITE" id="PS51464"/>
    </source>
</evidence>
<dbReference type="AlphaFoldDB" id="A0A2P8H607"/>
<dbReference type="InterPro" id="IPR035472">
    <property type="entry name" value="RpiR-like_SIS"/>
</dbReference>
<dbReference type="GO" id="GO:0097367">
    <property type="term" value="F:carbohydrate derivative binding"/>
    <property type="evidence" value="ECO:0007669"/>
    <property type="project" value="InterPro"/>
</dbReference>
<protein>
    <recommendedName>
        <fullName evidence="1">UPF0309 protein B0H99_102308</fullName>
    </recommendedName>
</protein>
<feature type="domain" description="SIS" evidence="2">
    <location>
        <begin position="31"/>
        <end position="214"/>
    </location>
</feature>
<dbReference type="PANTHER" id="PTHR30390:SF7">
    <property type="entry name" value="PHOSPHOHEPTOSE ISOMERASE"/>
    <property type="match status" value="1"/>
</dbReference>
<comment type="similarity">
    <text evidence="1">Belongs to the UPF0309 family.</text>
</comment>
<name>A0A2P8H607_9BACL</name>
<dbReference type="OrthoDB" id="9805185at2"/>
<dbReference type="SUPFAM" id="SSF53697">
    <property type="entry name" value="SIS domain"/>
    <property type="match status" value="1"/>
</dbReference>
<dbReference type="CDD" id="cd05013">
    <property type="entry name" value="SIS_RpiR"/>
    <property type="match status" value="1"/>
</dbReference>
<sequence length="244" mass="26879">MLNDYFDQVKERIELVEKSEKTNMLEAARKVAEAIQKGGIIQLFGCGHSHILTEEVFYRAGGLVPMKPIFVEPLMLHEGALTSSQLERKNQYAEGFLTEQDFREDDVVFVLSTSGRNPVPVDVAQFAREKGAYVIGLTSLEYSQSQPSRHTSGKHLFNSVDLVIDNHSVSGDAILSYEKVKVPFGPTSTAVGAVILNAIFAEAIQLMADKGIEPPIFLSGNIDGADDHNNGLVKKYQERIPLLS</sequence>
<dbReference type="PANTHER" id="PTHR30390">
    <property type="entry name" value="SEDOHEPTULOSE 7-PHOSPHATE ISOMERASE / DNAA INITIATOR-ASSOCIATING FACTOR FOR REPLICATION INITIATION"/>
    <property type="match status" value="1"/>
</dbReference>
<dbReference type="InterPro" id="IPR001347">
    <property type="entry name" value="SIS_dom"/>
</dbReference>